<keyword evidence="3" id="KW-1185">Reference proteome</keyword>
<dbReference type="SUPFAM" id="SSF52507">
    <property type="entry name" value="Homo-oligomeric flavin-containing Cys decarboxylases, HFCD"/>
    <property type="match status" value="1"/>
</dbReference>
<proteinExistence type="predicted"/>
<feature type="domain" description="Flavoprotein" evidence="1">
    <location>
        <begin position="8"/>
        <end position="168"/>
    </location>
</feature>
<dbReference type="Gene3D" id="3.40.50.1950">
    <property type="entry name" value="Flavin prenyltransferase-like"/>
    <property type="match status" value="1"/>
</dbReference>
<dbReference type="AlphaFoldDB" id="A0A495VGZ2"/>
<dbReference type="GO" id="GO:0003824">
    <property type="term" value="F:catalytic activity"/>
    <property type="evidence" value="ECO:0007669"/>
    <property type="project" value="InterPro"/>
</dbReference>
<dbReference type="Proteomes" id="UP000274556">
    <property type="component" value="Unassembled WGS sequence"/>
</dbReference>
<evidence type="ECO:0000259" key="1">
    <source>
        <dbReference type="Pfam" id="PF02441"/>
    </source>
</evidence>
<gene>
    <name evidence="2" type="ORF">BDD21_4683</name>
</gene>
<accession>A0A495VGZ2</accession>
<dbReference type="InterPro" id="IPR036551">
    <property type="entry name" value="Flavin_trans-like"/>
</dbReference>
<dbReference type="OrthoDB" id="6382at2"/>
<evidence type="ECO:0000313" key="3">
    <source>
        <dbReference type="Proteomes" id="UP000274556"/>
    </source>
</evidence>
<organism evidence="2 3">
    <name type="scientific">Thiocapsa rosea</name>
    <dbReference type="NCBI Taxonomy" id="69360"/>
    <lineage>
        <taxon>Bacteria</taxon>
        <taxon>Pseudomonadati</taxon>
        <taxon>Pseudomonadota</taxon>
        <taxon>Gammaproteobacteria</taxon>
        <taxon>Chromatiales</taxon>
        <taxon>Chromatiaceae</taxon>
        <taxon>Thiocapsa</taxon>
    </lineage>
</organism>
<dbReference type="InterPro" id="IPR003382">
    <property type="entry name" value="Flavoprotein"/>
</dbReference>
<name>A0A495VGZ2_9GAMM</name>
<dbReference type="EMBL" id="RBXL01000001">
    <property type="protein sequence ID" value="RKT47128.1"/>
    <property type="molecule type" value="Genomic_DNA"/>
</dbReference>
<dbReference type="RefSeq" id="WP_120799144.1">
    <property type="nucleotide sequence ID" value="NZ_RBXL01000001.1"/>
</dbReference>
<evidence type="ECO:0000313" key="2">
    <source>
        <dbReference type="EMBL" id="RKT47128.1"/>
    </source>
</evidence>
<reference evidence="2 3" key="1">
    <citation type="submission" date="2018-10" db="EMBL/GenBank/DDBJ databases">
        <title>Genomic Encyclopedia of Archaeal and Bacterial Type Strains, Phase II (KMG-II): from individual species to whole genera.</title>
        <authorList>
            <person name="Goeker M."/>
        </authorList>
    </citation>
    <scope>NUCLEOTIDE SEQUENCE [LARGE SCALE GENOMIC DNA]</scope>
    <source>
        <strain evidence="2 3">DSM 235</strain>
    </source>
</reference>
<protein>
    <submittedName>
        <fullName evidence="2">Flavoprotein</fullName>
    </submittedName>
</protein>
<dbReference type="Pfam" id="PF02441">
    <property type="entry name" value="Flavoprotein"/>
    <property type="match status" value="1"/>
</dbReference>
<comment type="caution">
    <text evidence="2">The sequence shown here is derived from an EMBL/GenBank/DDBJ whole genome shotgun (WGS) entry which is preliminary data.</text>
</comment>
<sequence length="188" mass="20743">MKSAKTPRLAWAITGSGHYLKECLELLESYEDVDLFLSRAAAEVLSMYGCDVRRLRERMTCFRDTTASAGPVGLFYKGHYDRLVIAPATSNSVAKMVWGISDSLVTNIYAQAGKCRIPSIVFACDTAPAMETEAPGGQVMVYPRRIDLENVERLRHFEYTRVVERFEDLVTALQESPAPGPSASVVAG</sequence>